<comment type="caution">
    <text evidence="5">The sequence shown here is derived from an EMBL/GenBank/DDBJ whole genome shotgun (WGS) entry which is preliminary data.</text>
</comment>
<evidence type="ECO:0000313" key="6">
    <source>
        <dbReference type="Proteomes" id="UP001642482"/>
    </source>
</evidence>
<keyword evidence="6" id="KW-1185">Reference proteome</keyword>
<name>A0ABP0AZ21_9PEZI</name>
<dbReference type="PANTHER" id="PTHR30502:SF0">
    <property type="entry name" value="PHOSPHOENOLPYRUVATE CARBOXYLASE FAMILY PROTEIN"/>
    <property type="match status" value="1"/>
</dbReference>
<gene>
    <name evidence="5" type="ORF">SEUCBS140593_001538</name>
</gene>
<dbReference type="Pfam" id="PF03328">
    <property type="entry name" value="HpcH_HpaI"/>
    <property type="match status" value="1"/>
</dbReference>
<dbReference type="PANTHER" id="PTHR30502">
    <property type="entry name" value="2-KETO-3-DEOXY-L-RHAMNONATE ALDOLASE"/>
    <property type="match status" value="1"/>
</dbReference>
<keyword evidence="3" id="KW-0456">Lyase</keyword>
<dbReference type="Proteomes" id="UP001642482">
    <property type="component" value="Unassembled WGS sequence"/>
</dbReference>
<evidence type="ECO:0000256" key="1">
    <source>
        <dbReference type="ARBA" id="ARBA00005568"/>
    </source>
</evidence>
<comment type="similarity">
    <text evidence="1">Belongs to the HpcH/HpaI aldolase family.</text>
</comment>
<reference evidence="5 6" key="1">
    <citation type="submission" date="2024-01" db="EMBL/GenBank/DDBJ databases">
        <authorList>
            <person name="Allen C."/>
            <person name="Tagirdzhanova G."/>
        </authorList>
    </citation>
    <scope>NUCLEOTIDE SEQUENCE [LARGE SCALE GENOMIC DNA]</scope>
</reference>
<evidence type="ECO:0000259" key="4">
    <source>
        <dbReference type="Pfam" id="PF03328"/>
    </source>
</evidence>
<keyword evidence="2" id="KW-0479">Metal-binding</keyword>
<dbReference type="InterPro" id="IPR015813">
    <property type="entry name" value="Pyrv/PenolPyrv_kinase-like_dom"/>
</dbReference>
<organism evidence="5 6">
    <name type="scientific">Sporothrix eucalyptigena</name>
    <dbReference type="NCBI Taxonomy" id="1812306"/>
    <lineage>
        <taxon>Eukaryota</taxon>
        <taxon>Fungi</taxon>
        <taxon>Dikarya</taxon>
        <taxon>Ascomycota</taxon>
        <taxon>Pezizomycotina</taxon>
        <taxon>Sordariomycetes</taxon>
        <taxon>Sordariomycetidae</taxon>
        <taxon>Ophiostomatales</taxon>
        <taxon>Ophiostomataceae</taxon>
        <taxon>Sporothrix</taxon>
    </lineage>
</organism>
<dbReference type="InterPro" id="IPR050251">
    <property type="entry name" value="HpcH-HpaI_aldolase"/>
</dbReference>
<dbReference type="InterPro" id="IPR005000">
    <property type="entry name" value="Aldolase/citrate-lyase_domain"/>
</dbReference>
<evidence type="ECO:0000256" key="3">
    <source>
        <dbReference type="ARBA" id="ARBA00023239"/>
    </source>
</evidence>
<feature type="domain" description="HpcH/HpaI aldolase/citrate lyase" evidence="4">
    <location>
        <begin position="33"/>
        <end position="247"/>
    </location>
</feature>
<dbReference type="Gene3D" id="3.20.20.60">
    <property type="entry name" value="Phosphoenolpyruvate-binding domains"/>
    <property type="match status" value="1"/>
</dbReference>
<evidence type="ECO:0000256" key="2">
    <source>
        <dbReference type="ARBA" id="ARBA00022723"/>
    </source>
</evidence>
<accession>A0ABP0AZ21</accession>
<dbReference type="InterPro" id="IPR040442">
    <property type="entry name" value="Pyrv_kinase-like_dom_sf"/>
</dbReference>
<evidence type="ECO:0000313" key="5">
    <source>
        <dbReference type="EMBL" id="CAK7212542.1"/>
    </source>
</evidence>
<sequence>MSEQIHNSFLEKTRRGEVAATLSVRLVRTNEIVVMAKTVGFDGIMLDMEHSTFDLDTVSQLCIAALAVGIAPLVRVPSADPSQIARVLDGGALGVIVPHIKTVEDVRGIVQAAKFPPMGRRSEMGAMPHFQYRPLPAKISGALNNESSLVIPMIETLEAVECVEEIAAVPGVGALFLGGSDLSAEMGIPGQYDDPRFVAAYERIIAAGNKHNVIVGLGGFQGRMDLVEKLGKMGARWVSAATDSGLFFSGAVQKCKDMDAINAKVREN</sequence>
<dbReference type="EMBL" id="CAWUHD010000009">
    <property type="protein sequence ID" value="CAK7212542.1"/>
    <property type="molecule type" value="Genomic_DNA"/>
</dbReference>
<protein>
    <recommendedName>
        <fullName evidence="4">HpcH/HpaI aldolase/citrate lyase domain-containing protein</fullName>
    </recommendedName>
</protein>
<dbReference type="SUPFAM" id="SSF51621">
    <property type="entry name" value="Phosphoenolpyruvate/pyruvate domain"/>
    <property type="match status" value="1"/>
</dbReference>
<proteinExistence type="inferred from homology"/>